<keyword evidence="3" id="KW-1185">Reference proteome</keyword>
<accession>E3SJ85</accession>
<dbReference type="InterPro" id="IPR029056">
    <property type="entry name" value="Ribokinase-like"/>
</dbReference>
<evidence type="ECO:0000313" key="3">
    <source>
        <dbReference type="Proteomes" id="UP000006524"/>
    </source>
</evidence>
<name>E3SJ85_9CAUD</name>
<dbReference type="KEGG" id="vg:10326823"/>
<sequence length="243" mass="27649">MSEILVIGETCRDVFVYCDSNRLCPEAPVPVLNIVDQRENPGMAGNVRRNIESLSGKTIDINTNTNWYEIAKTRYVHKESNHMFFRVDTTQSIPRIDVKNIDFDYDLIVISDYNKGFLSEEDIEYICANHPNVFIDTKKILGPWVKDARYIKINDYEYRNSEPYLTPDIEKKIIHTMGGKGCEFAGKKYPTKKVEVKDLSGAGDTFIAGLVVKYIETEDIEKSIKFANQCASKVVTQKGVAVI</sequence>
<dbReference type="InterPro" id="IPR011611">
    <property type="entry name" value="PfkB_dom"/>
</dbReference>
<dbReference type="PANTHER" id="PTHR46969">
    <property type="entry name" value="BIFUNCTIONAL PROTEIN HLDE"/>
    <property type="match status" value="1"/>
</dbReference>
<dbReference type="GO" id="GO:0033786">
    <property type="term" value="F:heptose-1-phosphate adenylyltransferase activity"/>
    <property type="evidence" value="ECO:0007669"/>
    <property type="project" value="TreeGrafter"/>
</dbReference>
<evidence type="ECO:0000313" key="2">
    <source>
        <dbReference type="EMBL" id="ADO97533.1"/>
    </source>
</evidence>
<evidence type="ECO:0000259" key="1">
    <source>
        <dbReference type="Pfam" id="PF00294"/>
    </source>
</evidence>
<protein>
    <submittedName>
        <fullName evidence="2">Putative carbohydrate kinase</fullName>
    </submittedName>
</protein>
<dbReference type="Pfam" id="PF00294">
    <property type="entry name" value="PfkB"/>
    <property type="match status" value="1"/>
</dbReference>
<dbReference type="GO" id="GO:0033785">
    <property type="term" value="F:heptose 7-phosphate kinase activity"/>
    <property type="evidence" value="ECO:0007669"/>
    <property type="project" value="TreeGrafter"/>
</dbReference>
<dbReference type="EMBL" id="GU071095">
    <property type="protein sequence ID" value="ADO97533.1"/>
    <property type="molecule type" value="Genomic_DNA"/>
</dbReference>
<proteinExistence type="predicted"/>
<dbReference type="OrthoDB" id="15198at10239"/>
<organism evidence="2 3">
    <name type="scientific">Synechococcus phage S-SM2</name>
    <dbReference type="NCBI Taxonomy" id="444860"/>
    <lineage>
        <taxon>Viruses</taxon>
        <taxon>Duplodnaviria</taxon>
        <taxon>Heunggongvirae</taxon>
        <taxon>Uroviricota</taxon>
        <taxon>Caudoviricetes</taxon>
        <taxon>Pantevenvirales</taxon>
        <taxon>Kyanoviridae</taxon>
        <taxon>Nilusvirus</taxon>
        <taxon>Nilusvirus ssm2</taxon>
    </lineage>
</organism>
<dbReference type="RefSeq" id="YP_004322347.1">
    <property type="nucleotide sequence ID" value="NC_015279.1"/>
</dbReference>
<dbReference type="PANTHER" id="PTHR46969:SF1">
    <property type="entry name" value="BIFUNCTIONAL PROTEIN HLDE"/>
    <property type="match status" value="1"/>
</dbReference>
<dbReference type="Gene3D" id="3.40.1190.20">
    <property type="match status" value="2"/>
</dbReference>
<keyword evidence="2" id="KW-0808">Transferase</keyword>
<reference evidence="2 3" key="1">
    <citation type="journal article" date="2010" name="Environ. Microbiol.">
        <title>Genomic analysis of oceanic cyanobacterial myoviruses compared with T4-like myoviruses from diverse hosts and environments.</title>
        <authorList>
            <person name="Sullivan M.B."/>
            <person name="Huang K.H."/>
            <person name="Ignacio-Espinoza J.C."/>
            <person name="Berlin A.M."/>
            <person name="Kelly L."/>
            <person name="Weigele P.R."/>
            <person name="DeFrancesco A.S."/>
            <person name="Kern S.E."/>
            <person name="Thompson L.R."/>
            <person name="Young S."/>
            <person name="Yandava C."/>
            <person name="Fu R."/>
            <person name="Krastins B."/>
            <person name="Chase M."/>
            <person name="Sarracino D."/>
            <person name="Osburne M.S."/>
            <person name="Henn M.R."/>
            <person name="Chisholm S.W."/>
        </authorList>
    </citation>
    <scope>NUCLEOTIDE SEQUENCE [LARGE SCALE GENOMIC DNA]</scope>
    <source>
        <strain evidence="2">8017-1</strain>
    </source>
</reference>
<keyword evidence="2" id="KW-0418">Kinase</keyword>
<dbReference type="SUPFAM" id="SSF53613">
    <property type="entry name" value="Ribokinase-like"/>
    <property type="match status" value="1"/>
</dbReference>
<feature type="domain" description="Carbohydrate kinase PfkB" evidence="1">
    <location>
        <begin position="169"/>
        <end position="240"/>
    </location>
</feature>
<dbReference type="Proteomes" id="UP000006524">
    <property type="component" value="Segment"/>
</dbReference>
<dbReference type="GeneID" id="10326823"/>
<gene>
    <name evidence="2" type="ORF">SSM2_200</name>
</gene>